<comment type="caution">
    <text evidence="2">The sequence shown here is derived from an EMBL/GenBank/DDBJ whole genome shotgun (WGS) entry which is preliminary data.</text>
</comment>
<name>A0A1Y4LD06_9FIRM</name>
<protein>
    <recommendedName>
        <fullName evidence="4">AtpZ/AtpI family protein</fullName>
    </recommendedName>
</protein>
<keyword evidence="1" id="KW-0812">Transmembrane</keyword>
<dbReference type="AlphaFoldDB" id="A0A1Y4LD06"/>
<reference evidence="3" key="1">
    <citation type="submission" date="2017-04" db="EMBL/GenBank/DDBJ databases">
        <title>Function of individual gut microbiota members based on whole genome sequencing of pure cultures obtained from chicken caecum.</title>
        <authorList>
            <person name="Medvecky M."/>
            <person name="Cejkova D."/>
            <person name="Polansky O."/>
            <person name="Karasova D."/>
            <person name="Kubasova T."/>
            <person name="Cizek A."/>
            <person name="Rychlik I."/>
        </authorList>
    </citation>
    <scope>NUCLEOTIDE SEQUENCE [LARGE SCALE GENOMIC DNA]</scope>
    <source>
        <strain evidence="3">An180</strain>
    </source>
</reference>
<evidence type="ECO:0000313" key="2">
    <source>
        <dbReference type="EMBL" id="OUP54605.1"/>
    </source>
</evidence>
<keyword evidence="1" id="KW-1133">Transmembrane helix</keyword>
<sequence>MCGTECFVHRNNWERRCGTRMQKRNTHTVWRFLALVGQLGFALITPIVVCTAAAYWLSERFGLGGVPVILGIFLGLGGAAVSFLKVMRLAQRAARRQEDEDA</sequence>
<organism evidence="2 3">
    <name type="scientific">Butyricicoccus pullicaecorum</name>
    <dbReference type="NCBI Taxonomy" id="501571"/>
    <lineage>
        <taxon>Bacteria</taxon>
        <taxon>Bacillati</taxon>
        <taxon>Bacillota</taxon>
        <taxon>Clostridia</taxon>
        <taxon>Eubacteriales</taxon>
        <taxon>Butyricicoccaceae</taxon>
        <taxon>Butyricicoccus</taxon>
    </lineage>
</organism>
<dbReference type="InterPro" id="IPR032820">
    <property type="entry name" value="ATPase_put"/>
</dbReference>
<evidence type="ECO:0000313" key="3">
    <source>
        <dbReference type="Proteomes" id="UP000195897"/>
    </source>
</evidence>
<gene>
    <name evidence="2" type="ORF">B5F17_01495</name>
</gene>
<accession>A0A1Y4LD06</accession>
<dbReference type="Proteomes" id="UP000195897">
    <property type="component" value="Unassembled WGS sequence"/>
</dbReference>
<keyword evidence="1" id="KW-0472">Membrane</keyword>
<evidence type="ECO:0008006" key="4">
    <source>
        <dbReference type="Google" id="ProtNLM"/>
    </source>
</evidence>
<dbReference type="EMBL" id="NFKK01000001">
    <property type="protein sequence ID" value="OUP54605.1"/>
    <property type="molecule type" value="Genomic_DNA"/>
</dbReference>
<evidence type="ECO:0000256" key="1">
    <source>
        <dbReference type="SAM" id="Phobius"/>
    </source>
</evidence>
<feature type="transmembrane region" description="Helical" evidence="1">
    <location>
        <begin position="29"/>
        <end position="57"/>
    </location>
</feature>
<proteinExistence type="predicted"/>
<dbReference type="Pfam" id="PF09527">
    <property type="entry name" value="ATPase_gene1"/>
    <property type="match status" value="1"/>
</dbReference>
<feature type="transmembrane region" description="Helical" evidence="1">
    <location>
        <begin position="63"/>
        <end position="86"/>
    </location>
</feature>